<reference evidence="3" key="1">
    <citation type="submission" date="2020-03" db="EMBL/GenBank/DDBJ databases">
        <title>Genome of Pelagibius litoralis DSM 21314T.</title>
        <authorList>
            <person name="Wang G."/>
        </authorList>
    </citation>
    <scope>NUCLEOTIDE SEQUENCE</scope>
    <source>
        <strain evidence="3">DSM 21314</strain>
    </source>
</reference>
<proteinExistence type="predicted"/>
<accession>A0A967C500</accession>
<feature type="transmembrane region" description="Helical" evidence="2">
    <location>
        <begin position="117"/>
        <end position="148"/>
    </location>
</feature>
<keyword evidence="2" id="KW-0472">Membrane</keyword>
<keyword evidence="4" id="KW-1185">Reference proteome</keyword>
<dbReference type="PANTHER" id="PTHR35813:SF1">
    <property type="entry name" value="INNER MEMBRANE PROTEIN YBAN"/>
    <property type="match status" value="1"/>
</dbReference>
<protein>
    <submittedName>
        <fullName evidence="3">DUF454 domain-containing protein</fullName>
    </submittedName>
</protein>
<keyword evidence="2" id="KW-0812">Transmembrane</keyword>
<evidence type="ECO:0000313" key="3">
    <source>
        <dbReference type="EMBL" id="NIA68814.1"/>
    </source>
</evidence>
<feature type="transmembrane region" description="Helical" evidence="2">
    <location>
        <begin position="46"/>
        <end position="75"/>
    </location>
</feature>
<gene>
    <name evidence="3" type="ORF">HBA54_09445</name>
</gene>
<name>A0A967C500_9PROT</name>
<comment type="caution">
    <text evidence="3">The sequence shown here is derived from an EMBL/GenBank/DDBJ whole genome shotgun (WGS) entry which is preliminary data.</text>
</comment>
<keyword evidence="2" id="KW-1133">Transmembrane helix</keyword>
<dbReference type="AlphaFoldDB" id="A0A967C500"/>
<feature type="region of interest" description="Disordered" evidence="1">
    <location>
        <begin position="1"/>
        <end position="28"/>
    </location>
</feature>
<dbReference type="Pfam" id="PF04304">
    <property type="entry name" value="DUF454"/>
    <property type="match status" value="1"/>
</dbReference>
<dbReference type="RefSeq" id="WP_167223810.1">
    <property type="nucleotide sequence ID" value="NZ_JAAQPH010000006.1"/>
</dbReference>
<dbReference type="GO" id="GO:0005886">
    <property type="term" value="C:plasma membrane"/>
    <property type="evidence" value="ECO:0007669"/>
    <property type="project" value="TreeGrafter"/>
</dbReference>
<evidence type="ECO:0000256" key="2">
    <source>
        <dbReference type="SAM" id="Phobius"/>
    </source>
</evidence>
<dbReference type="InterPro" id="IPR007401">
    <property type="entry name" value="DUF454"/>
</dbReference>
<evidence type="ECO:0000313" key="4">
    <source>
        <dbReference type="Proteomes" id="UP000761264"/>
    </source>
</evidence>
<organism evidence="3 4">
    <name type="scientific">Pelagibius litoralis</name>
    <dbReference type="NCBI Taxonomy" id="374515"/>
    <lineage>
        <taxon>Bacteria</taxon>
        <taxon>Pseudomonadati</taxon>
        <taxon>Pseudomonadota</taxon>
        <taxon>Alphaproteobacteria</taxon>
        <taxon>Rhodospirillales</taxon>
        <taxon>Rhodovibrionaceae</taxon>
        <taxon>Pelagibius</taxon>
    </lineage>
</organism>
<dbReference type="EMBL" id="JAAQPH010000006">
    <property type="protein sequence ID" value="NIA68814.1"/>
    <property type="molecule type" value="Genomic_DNA"/>
</dbReference>
<feature type="compositionally biased region" description="Polar residues" evidence="1">
    <location>
        <begin position="1"/>
        <end position="12"/>
    </location>
</feature>
<sequence>MTQENTRFQTMTGDAATREAVEQTAGKSAEEADRSRVAWAWTGAGYGFFVIGLVGLVLPVLPTTIFWIAAAACFAKSCPAMQRRIFAWPVVGPAVEDFLLHGVIQAKSKRAALLGMTLAATILVLLSSSLLISMAGLGLILLGALYVLTRPSTVT</sequence>
<evidence type="ECO:0000256" key="1">
    <source>
        <dbReference type="SAM" id="MobiDB-lite"/>
    </source>
</evidence>
<dbReference type="PANTHER" id="PTHR35813">
    <property type="entry name" value="INNER MEMBRANE PROTEIN YBAN"/>
    <property type="match status" value="1"/>
</dbReference>
<dbReference type="Proteomes" id="UP000761264">
    <property type="component" value="Unassembled WGS sequence"/>
</dbReference>